<organism evidence="1 2">
    <name type="scientific">Linum trigynum</name>
    <dbReference type="NCBI Taxonomy" id="586398"/>
    <lineage>
        <taxon>Eukaryota</taxon>
        <taxon>Viridiplantae</taxon>
        <taxon>Streptophyta</taxon>
        <taxon>Embryophyta</taxon>
        <taxon>Tracheophyta</taxon>
        <taxon>Spermatophyta</taxon>
        <taxon>Magnoliopsida</taxon>
        <taxon>eudicotyledons</taxon>
        <taxon>Gunneridae</taxon>
        <taxon>Pentapetalae</taxon>
        <taxon>rosids</taxon>
        <taxon>fabids</taxon>
        <taxon>Malpighiales</taxon>
        <taxon>Linaceae</taxon>
        <taxon>Linum</taxon>
    </lineage>
</organism>
<dbReference type="PANTHER" id="PTHR34542:SF6">
    <property type="entry name" value="50S RIBOSOMAL-LIKE PROTEIN"/>
    <property type="match status" value="1"/>
</dbReference>
<accession>A0AAV2G6Z5</accession>
<dbReference type="EMBL" id="OZ034821">
    <property type="protein sequence ID" value="CAL1405365.1"/>
    <property type="molecule type" value="Genomic_DNA"/>
</dbReference>
<dbReference type="AlphaFoldDB" id="A0AAV2G6Z5"/>
<sequence length="168" mass="18442">MATLQRFKHFATQCGASSTGNPTQSPTTSPVVHLRRRKTLRMLLSRGSPAAVDHHRRAMAMFEGVQQRDLAPSDSKRARRKLKDLFVSSPPLEDNNTTKNRGCDEVRLLSVGPGGSDGGIGNNGNCSFNRGGGGGFSGRRRGLRQGVATFRYRLLRRAWRPVLVTIPE</sequence>
<evidence type="ECO:0000313" key="1">
    <source>
        <dbReference type="EMBL" id="CAL1405365.1"/>
    </source>
</evidence>
<reference evidence="1 2" key="1">
    <citation type="submission" date="2024-04" db="EMBL/GenBank/DDBJ databases">
        <authorList>
            <person name="Fracassetti M."/>
        </authorList>
    </citation>
    <scope>NUCLEOTIDE SEQUENCE [LARGE SCALE GENOMIC DNA]</scope>
</reference>
<name>A0AAV2G6Z5_9ROSI</name>
<protein>
    <submittedName>
        <fullName evidence="1">Uncharacterized protein</fullName>
    </submittedName>
</protein>
<evidence type="ECO:0000313" key="2">
    <source>
        <dbReference type="Proteomes" id="UP001497516"/>
    </source>
</evidence>
<dbReference type="Proteomes" id="UP001497516">
    <property type="component" value="Chromosome 8"/>
</dbReference>
<proteinExistence type="predicted"/>
<gene>
    <name evidence="1" type="ORF">LTRI10_LOCUS45157</name>
</gene>
<dbReference type="PANTHER" id="PTHR34542">
    <property type="entry name" value="OS08G0359900 PROTEIN"/>
    <property type="match status" value="1"/>
</dbReference>
<keyword evidence="2" id="KW-1185">Reference proteome</keyword>